<feature type="binding site" evidence="7">
    <location>
        <position position="79"/>
    </location>
    <ligand>
        <name>Na(+)</name>
        <dbReference type="ChEBI" id="CHEBI:29101"/>
        <label>1</label>
    </ligand>
</feature>
<dbReference type="SUPFAM" id="SSF161070">
    <property type="entry name" value="SNF-like"/>
    <property type="match status" value="1"/>
</dbReference>
<comment type="subcellular location">
    <subcellularLocation>
        <location evidence="1">Membrane</location>
        <topology evidence="1">Multi-pass membrane protein</topology>
    </subcellularLocation>
</comment>
<dbReference type="AlphaFoldDB" id="A0A0B1TG37"/>
<feature type="non-terminal residue" evidence="9">
    <location>
        <position position="1"/>
    </location>
</feature>
<keyword evidence="3 8" id="KW-0812">Transmembrane</keyword>
<dbReference type="InterPro" id="IPR037272">
    <property type="entry name" value="SNS_sf"/>
</dbReference>
<evidence type="ECO:0000256" key="7">
    <source>
        <dbReference type="PIRSR" id="PIRSR600175-1"/>
    </source>
</evidence>
<dbReference type="GO" id="GO:0046872">
    <property type="term" value="F:metal ion binding"/>
    <property type="evidence" value="ECO:0007669"/>
    <property type="project" value="UniProtKB-KW"/>
</dbReference>
<keyword evidence="7" id="KW-0479">Metal-binding</keyword>
<keyword evidence="4" id="KW-0769">Symport</keyword>
<organism evidence="9 10">
    <name type="scientific">Oesophagostomum dentatum</name>
    <name type="common">Nodular worm</name>
    <dbReference type="NCBI Taxonomy" id="61180"/>
    <lineage>
        <taxon>Eukaryota</taxon>
        <taxon>Metazoa</taxon>
        <taxon>Ecdysozoa</taxon>
        <taxon>Nematoda</taxon>
        <taxon>Chromadorea</taxon>
        <taxon>Rhabditida</taxon>
        <taxon>Rhabditina</taxon>
        <taxon>Rhabditomorpha</taxon>
        <taxon>Strongyloidea</taxon>
        <taxon>Strongylidae</taxon>
        <taxon>Oesophagostomum</taxon>
    </lineage>
</organism>
<evidence type="ECO:0000256" key="2">
    <source>
        <dbReference type="ARBA" id="ARBA00022448"/>
    </source>
</evidence>
<keyword evidence="6 8" id="KW-0472">Membrane</keyword>
<keyword evidence="2" id="KW-0813">Transport</keyword>
<feature type="transmembrane region" description="Helical" evidence="8">
    <location>
        <begin position="65"/>
        <end position="86"/>
    </location>
</feature>
<dbReference type="Pfam" id="PF00209">
    <property type="entry name" value="SNF"/>
    <property type="match status" value="1"/>
</dbReference>
<keyword evidence="7" id="KW-0915">Sodium</keyword>
<dbReference type="EMBL" id="KN550351">
    <property type="protein sequence ID" value="KHJ94375.1"/>
    <property type="molecule type" value="Genomic_DNA"/>
</dbReference>
<dbReference type="GO" id="GO:0005886">
    <property type="term" value="C:plasma membrane"/>
    <property type="evidence" value="ECO:0007669"/>
    <property type="project" value="TreeGrafter"/>
</dbReference>
<feature type="binding site" evidence="7">
    <location>
        <position position="77"/>
    </location>
    <ligand>
        <name>Na(+)</name>
        <dbReference type="ChEBI" id="CHEBI:29101"/>
        <label>1</label>
    </ligand>
</feature>
<proteinExistence type="predicted"/>
<dbReference type="GO" id="GO:0005335">
    <property type="term" value="F:serotonin:sodium:chloride symporter activity"/>
    <property type="evidence" value="ECO:0007669"/>
    <property type="project" value="TreeGrafter"/>
</dbReference>
<accession>A0A0B1TG37</accession>
<protein>
    <submittedName>
        <fullName evidence="9">Sodium:neurotransmitter symporter family protein</fullName>
    </submittedName>
</protein>
<evidence type="ECO:0000256" key="1">
    <source>
        <dbReference type="ARBA" id="ARBA00004141"/>
    </source>
</evidence>
<dbReference type="PRINTS" id="PR00176">
    <property type="entry name" value="NANEUSMPORT"/>
</dbReference>
<dbReference type="InterPro" id="IPR000175">
    <property type="entry name" value="Na/ntran_symport"/>
</dbReference>
<dbReference type="GO" id="GO:0098793">
    <property type="term" value="C:presynapse"/>
    <property type="evidence" value="ECO:0007669"/>
    <property type="project" value="GOC"/>
</dbReference>
<dbReference type="PANTHER" id="PTHR11616:SF279">
    <property type="entry name" value="SODIUM-DEPENDENT SEROTONIN TRANSPORTER"/>
    <property type="match status" value="1"/>
</dbReference>
<reference evidence="9 10" key="1">
    <citation type="submission" date="2014-03" db="EMBL/GenBank/DDBJ databases">
        <title>Draft genome of the hookworm Oesophagostomum dentatum.</title>
        <authorList>
            <person name="Mitreva M."/>
        </authorList>
    </citation>
    <scope>NUCLEOTIDE SEQUENCE [LARGE SCALE GENOMIC DNA]</scope>
    <source>
        <strain evidence="9 10">OD-Hann</strain>
    </source>
</reference>
<dbReference type="OrthoDB" id="6581954at2759"/>
<evidence type="ECO:0000256" key="6">
    <source>
        <dbReference type="ARBA" id="ARBA00023136"/>
    </source>
</evidence>
<name>A0A0B1TG37_OESDE</name>
<evidence type="ECO:0000256" key="8">
    <source>
        <dbReference type="SAM" id="Phobius"/>
    </source>
</evidence>
<keyword evidence="5 8" id="KW-1133">Transmembrane helix</keyword>
<feature type="transmembrane region" description="Helical" evidence="8">
    <location>
        <begin position="162"/>
        <end position="181"/>
    </location>
</feature>
<dbReference type="GO" id="GO:0051378">
    <property type="term" value="F:serotonin binding"/>
    <property type="evidence" value="ECO:0007669"/>
    <property type="project" value="TreeGrafter"/>
</dbReference>
<evidence type="ECO:0000256" key="5">
    <source>
        <dbReference type="ARBA" id="ARBA00022989"/>
    </source>
</evidence>
<dbReference type="GO" id="GO:0043005">
    <property type="term" value="C:neuron projection"/>
    <property type="evidence" value="ECO:0007669"/>
    <property type="project" value="TreeGrafter"/>
</dbReference>
<keyword evidence="10" id="KW-1185">Reference proteome</keyword>
<sequence>LTSKTKSAILGLGTAAEYQPLPAEKPVTLAVKESDSAEHISGISPRLESRVSALRRRSSFVRDRWATKMEFLLAVIGYAVDLGNIWRFPSVCYKHGGGAFLIPYLVMLLVGGLPMFYMELALGQFHRSGCVSIWRKVCPLFKGIGYGICFICTFIACFYNAIIAHAVYFVVSSIAVSYFLYKNYPYFQKIAIL</sequence>
<dbReference type="Proteomes" id="UP000053660">
    <property type="component" value="Unassembled WGS sequence"/>
</dbReference>
<dbReference type="GO" id="GO:0006865">
    <property type="term" value="P:amino acid transport"/>
    <property type="evidence" value="ECO:0007669"/>
    <property type="project" value="TreeGrafter"/>
</dbReference>
<feature type="binding site" evidence="7">
    <location>
        <position position="84"/>
    </location>
    <ligand>
        <name>Na(+)</name>
        <dbReference type="ChEBI" id="CHEBI:29101"/>
        <label>1</label>
    </ligand>
</feature>
<feature type="transmembrane region" description="Helical" evidence="8">
    <location>
        <begin position="98"/>
        <end position="117"/>
    </location>
</feature>
<evidence type="ECO:0000313" key="9">
    <source>
        <dbReference type="EMBL" id="KHJ94375.1"/>
    </source>
</evidence>
<feature type="transmembrane region" description="Helical" evidence="8">
    <location>
        <begin position="137"/>
        <end position="156"/>
    </location>
</feature>
<feature type="binding site" evidence="7">
    <location>
        <position position="80"/>
    </location>
    <ligand>
        <name>Na(+)</name>
        <dbReference type="ChEBI" id="CHEBI:29101"/>
        <label>1</label>
    </ligand>
</feature>
<evidence type="ECO:0000256" key="4">
    <source>
        <dbReference type="ARBA" id="ARBA00022847"/>
    </source>
</evidence>
<evidence type="ECO:0000256" key="3">
    <source>
        <dbReference type="ARBA" id="ARBA00022692"/>
    </source>
</evidence>
<dbReference type="PANTHER" id="PTHR11616">
    <property type="entry name" value="SODIUM/CHLORIDE DEPENDENT TRANSPORTER"/>
    <property type="match status" value="1"/>
</dbReference>
<gene>
    <name evidence="9" type="ORF">OESDEN_05697</name>
</gene>
<evidence type="ECO:0000313" key="10">
    <source>
        <dbReference type="Proteomes" id="UP000053660"/>
    </source>
</evidence>
<dbReference type="PROSITE" id="PS50267">
    <property type="entry name" value="NA_NEUROTRAN_SYMP_3"/>
    <property type="match status" value="1"/>
</dbReference>